<proteinExistence type="predicted"/>
<dbReference type="InterPro" id="IPR001867">
    <property type="entry name" value="OmpR/PhoB-type_DNA-bd"/>
</dbReference>
<dbReference type="EMBL" id="CP019437">
    <property type="protein sequence ID" value="AQS46803.1"/>
    <property type="molecule type" value="Genomic_DNA"/>
</dbReference>
<dbReference type="Pfam" id="PF00072">
    <property type="entry name" value="Response_reg"/>
    <property type="match status" value="1"/>
</dbReference>
<feature type="domain" description="OmpR/PhoB-type" evidence="5">
    <location>
        <begin position="125"/>
        <end position="223"/>
    </location>
</feature>
<dbReference type="PANTHER" id="PTHR48111">
    <property type="entry name" value="REGULATOR OF RPOS"/>
    <property type="match status" value="1"/>
</dbReference>
<protein>
    <submittedName>
        <fullName evidence="6">DNA-binding response regulator</fullName>
    </submittedName>
</protein>
<dbReference type="Gene3D" id="6.10.250.690">
    <property type="match status" value="1"/>
</dbReference>
<evidence type="ECO:0000313" key="7">
    <source>
        <dbReference type="Proteomes" id="UP000185622"/>
    </source>
</evidence>
<dbReference type="PROSITE" id="PS51755">
    <property type="entry name" value="OMPR_PHOB"/>
    <property type="match status" value="1"/>
</dbReference>
<evidence type="ECO:0000256" key="1">
    <source>
        <dbReference type="ARBA" id="ARBA00023125"/>
    </source>
</evidence>
<keyword evidence="7" id="KW-1185">Reference proteome</keyword>
<feature type="modified residue" description="4-aspartylphosphate" evidence="2">
    <location>
        <position position="51"/>
    </location>
</feature>
<evidence type="ECO:0000256" key="2">
    <source>
        <dbReference type="PROSITE-ProRule" id="PRU00169"/>
    </source>
</evidence>
<dbReference type="CDD" id="cd00383">
    <property type="entry name" value="trans_reg_C"/>
    <property type="match status" value="1"/>
</dbReference>
<accession>A0ABN4XBN8</accession>
<evidence type="ECO:0000256" key="3">
    <source>
        <dbReference type="PROSITE-ProRule" id="PRU01091"/>
    </source>
</evidence>
<gene>
    <name evidence="6" type="ORF">BMG03_02525</name>
</gene>
<keyword evidence="2" id="KW-0597">Phosphoprotein</keyword>
<dbReference type="PANTHER" id="PTHR48111:SF41">
    <property type="entry name" value="TRANSCRIPTIONAL REGULATORY PROTEIN CUSR-RELATED"/>
    <property type="match status" value="1"/>
</dbReference>
<dbReference type="Pfam" id="PF00486">
    <property type="entry name" value="Trans_reg_C"/>
    <property type="match status" value="1"/>
</dbReference>
<feature type="DNA-binding region" description="OmpR/PhoB-type" evidence="3">
    <location>
        <begin position="125"/>
        <end position="223"/>
    </location>
</feature>
<dbReference type="InterPro" id="IPR036388">
    <property type="entry name" value="WH-like_DNA-bd_sf"/>
</dbReference>
<name>A0ABN4XBN8_9RHOB</name>
<dbReference type="InterPro" id="IPR039420">
    <property type="entry name" value="WalR-like"/>
</dbReference>
<dbReference type="Proteomes" id="UP000185622">
    <property type="component" value="Chromosome"/>
</dbReference>
<organism evidence="6 7">
    <name type="scientific">Thioclava nitratireducens</name>
    <dbReference type="NCBI Taxonomy" id="1915078"/>
    <lineage>
        <taxon>Bacteria</taxon>
        <taxon>Pseudomonadati</taxon>
        <taxon>Pseudomonadota</taxon>
        <taxon>Alphaproteobacteria</taxon>
        <taxon>Rhodobacterales</taxon>
        <taxon>Paracoccaceae</taxon>
        <taxon>Thioclava</taxon>
    </lineage>
</organism>
<evidence type="ECO:0000259" key="5">
    <source>
        <dbReference type="PROSITE" id="PS51755"/>
    </source>
</evidence>
<dbReference type="Gene3D" id="3.40.50.2300">
    <property type="match status" value="1"/>
</dbReference>
<dbReference type="SMART" id="SM00448">
    <property type="entry name" value="REC"/>
    <property type="match status" value="1"/>
</dbReference>
<dbReference type="InterPro" id="IPR011006">
    <property type="entry name" value="CheY-like_superfamily"/>
</dbReference>
<feature type="domain" description="Response regulatory" evidence="4">
    <location>
        <begin position="2"/>
        <end position="116"/>
    </location>
</feature>
<reference evidence="6 7" key="1">
    <citation type="submission" date="2017-01" db="EMBL/GenBank/DDBJ databases">
        <title>The complete genome sequence of a sulfur-oxidizing marine bacterium Thioclava sp. 25B10_4T.</title>
        <authorList>
            <person name="Liu Y."/>
            <person name="Lai Q."/>
            <person name="Shao Z."/>
        </authorList>
    </citation>
    <scope>NUCLEOTIDE SEQUENCE [LARGE SCALE GENOMIC DNA]</scope>
    <source>
        <strain evidence="6 7">25B10_4</strain>
    </source>
</reference>
<dbReference type="PROSITE" id="PS50110">
    <property type="entry name" value="RESPONSE_REGULATORY"/>
    <property type="match status" value="1"/>
</dbReference>
<dbReference type="Gene3D" id="1.10.10.10">
    <property type="entry name" value="Winged helix-like DNA-binding domain superfamily/Winged helix DNA-binding domain"/>
    <property type="match status" value="1"/>
</dbReference>
<keyword evidence="1 3" id="KW-0238">DNA-binding</keyword>
<evidence type="ECO:0000313" key="6">
    <source>
        <dbReference type="EMBL" id="AQS46803.1"/>
    </source>
</evidence>
<dbReference type="RefSeq" id="WP_075776632.1">
    <property type="nucleotide sequence ID" value="NZ_CP019437.1"/>
</dbReference>
<evidence type="ECO:0000259" key="4">
    <source>
        <dbReference type="PROSITE" id="PS50110"/>
    </source>
</evidence>
<dbReference type="InterPro" id="IPR001789">
    <property type="entry name" value="Sig_transdc_resp-reg_receiver"/>
</dbReference>
<sequence length="224" mass="25006">MKILIAEDDAETGDYLRKGLTGEGHAVDLLRDGREALTQATAQSYDLFIFDRMMPGLDGLALLKALRAAQIATPAILLTAMGSVEDRVAGLRAGADDYMVKPFAFVELLARIDTIARRPALKAEVTELVQGDLRLDLLAREAWREGQCIELQPREFMLLKHFMERPGRVQTKTILLEAIWDIHFDPKSSVVETHISRLRGKIDKPFATPYLTTLHGIGYVFEAS</sequence>
<dbReference type="SMART" id="SM00862">
    <property type="entry name" value="Trans_reg_C"/>
    <property type="match status" value="1"/>
</dbReference>
<dbReference type="GO" id="GO:0003677">
    <property type="term" value="F:DNA binding"/>
    <property type="evidence" value="ECO:0007669"/>
    <property type="project" value="UniProtKB-KW"/>
</dbReference>
<dbReference type="SUPFAM" id="SSF52172">
    <property type="entry name" value="CheY-like"/>
    <property type="match status" value="1"/>
</dbReference>